<gene>
    <name evidence="2" type="ORF">IEG06_13480</name>
</gene>
<keyword evidence="1" id="KW-0472">Membrane</keyword>
<proteinExistence type="predicted"/>
<protein>
    <submittedName>
        <fullName evidence="2">Zinc-ribbon domain-containing protein</fullName>
    </submittedName>
</protein>
<name>A0ABR8LWB9_9FLAO</name>
<evidence type="ECO:0000256" key="1">
    <source>
        <dbReference type="SAM" id="Phobius"/>
    </source>
</evidence>
<keyword evidence="1" id="KW-0812">Transmembrane</keyword>
<dbReference type="Proteomes" id="UP000627521">
    <property type="component" value="Unassembled WGS sequence"/>
</dbReference>
<sequence length="202" mass="23632">MVFYGSKASKLKEGQLINVKCPNCTEGQTMHYGIYGKYAYVYWIPLFPIGKTYVLECNHCKRTYNLKELPEQIKQKFELEKAGVRFPLWYFSGLILIAIAITLATYLSKKDAENDKLYIQQPMIGDVYSVKASQTGYYTSMKITKVTTDSVYVVFNDYEIDRKSKIYKINKTENYTTEIDGYSKEEIQTLFEQEFIYEVDRD</sequence>
<evidence type="ECO:0000313" key="3">
    <source>
        <dbReference type="Proteomes" id="UP000627521"/>
    </source>
</evidence>
<comment type="caution">
    <text evidence="2">The sequence shown here is derived from an EMBL/GenBank/DDBJ whole genome shotgun (WGS) entry which is preliminary data.</text>
</comment>
<keyword evidence="1" id="KW-1133">Transmembrane helix</keyword>
<dbReference type="RefSeq" id="WP_028283847.1">
    <property type="nucleotide sequence ID" value="NZ_CAXBHU010000008.1"/>
</dbReference>
<keyword evidence="3" id="KW-1185">Reference proteome</keyword>
<evidence type="ECO:0000313" key="2">
    <source>
        <dbReference type="EMBL" id="MBD3864463.1"/>
    </source>
</evidence>
<accession>A0ABR8LWB9</accession>
<feature type="transmembrane region" description="Helical" evidence="1">
    <location>
        <begin position="88"/>
        <end position="107"/>
    </location>
</feature>
<dbReference type="EMBL" id="JACXXH010000008">
    <property type="protein sequence ID" value="MBD3864463.1"/>
    <property type="molecule type" value="Genomic_DNA"/>
</dbReference>
<organism evidence="2 3">
    <name type="scientific">Olleya marilimosa</name>
    <dbReference type="NCBI Taxonomy" id="272164"/>
    <lineage>
        <taxon>Bacteria</taxon>
        <taxon>Pseudomonadati</taxon>
        <taxon>Bacteroidota</taxon>
        <taxon>Flavobacteriia</taxon>
        <taxon>Flavobacteriales</taxon>
        <taxon>Flavobacteriaceae</taxon>
    </lineage>
</organism>
<reference evidence="2 3" key="1">
    <citation type="submission" date="2020-09" db="EMBL/GenBank/DDBJ databases">
        <title>Bacillus nautilus sp. nov., Chryseoglobus crepusculi sp. nov, and Psychrobacter noctis sp. nov., isolated from deep-sea sponges from the equatorial Atlantic.</title>
        <authorList>
            <person name="Stennett H.L."/>
            <person name="Williams S.E."/>
        </authorList>
    </citation>
    <scope>NUCLEOTIDE SEQUENCE [LARGE SCALE GENOMIC DNA]</scope>
    <source>
        <strain evidence="2 3">28M-24</strain>
    </source>
</reference>